<organism evidence="1 2">
    <name type="scientific">Rhizophagus irregularis</name>
    <dbReference type="NCBI Taxonomy" id="588596"/>
    <lineage>
        <taxon>Eukaryota</taxon>
        <taxon>Fungi</taxon>
        <taxon>Fungi incertae sedis</taxon>
        <taxon>Mucoromycota</taxon>
        <taxon>Glomeromycotina</taxon>
        <taxon>Glomeromycetes</taxon>
        <taxon>Glomerales</taxon>
        <taxon>Glomeraceae</taxon>
        <taxon>Rhizophagus</taxon>
    </lineage>
</organism>
<reference evidence="1 2" key="1">
    <citation type="submission" date="2016-04" db="EMBL/GenBank/DDBJ databases">
        <title>Genome analyses suggest a sexual origin of heterokaryosis in a supposedly ancient asexual fungus.</title>
        <authorList>
            <person name="Ropars J."/>
            <person name="Sedzielewska K."/>
            <person name="Noel J."/>
            <person name="Charron P."/>
            <person name="Farinelli L."/>
            <person name="Marton T."/>
            <person name="Kruger M."/>
            <person name="Pelin A."/>
            <person name="Brachmann A."/>
            <person name="Corradi N."/>
        </authorList>
    </citation>
    <scope>NUCLEOTIDE SEQUENCE [LARGE SCALE GENOMIC DNA]</scope>
    <source>
        <strain evidence="1 2">A5</strain>
    </source>
</reference>
<dbReference type="VEuPathDB" id="FungiDB:RhiirFUN_014895"/>
<dbReference type="AlphaFoldDB" id="A0A2N0PKN3"/>
<dbReference type="VEuPathDB" id="FungiDB:FUN_023978"/>
<comment type="caution">
    <text evidence="1">The sequence shown here is derived from an EMBL/GenBank/DDBJ whole genome shotgun (WGS) entry which is preliminary data.</text>
</comment>
<reference evidence="1 2" key="2">
    <citation type="submission" date="2017-09" db="EMBL/GenBank/DDBJ databases">
        <title>Extensive intraspecific genome diversity in a model arbuscular mycorrhizal fungus.</title>
        <authorList>
            <person name="Chen E.C."/>
            <person name="Morin E."/>
            <person name="Beaudet D."/>
            <person name="Noel J."/>
            <person name="Ndikumana S."/>
            <person name="Charron P."/>
            <person name="St-Onge C."/>
            <person name="Giorgi J."/>
            <person name="Grigoriev I.V."/>
            <person name="Roux C."/>
            <person name="Martin F.M."/>
            <person name="Corradi N."/>
        </authorList>
    </citation>
    <scope>NUCLEOTIDE SEQUENCE [LARGE SCALE GENOMIC DNA]</scope>
    <source>
        <strain evidence="1 2">A5</strain>
    </source>
</reference>
<sequence>MILSNENHHTLLYLRRKFKSWKACKNFIIIWAKQQGFQIIKDCVVRLEGIIHCRTYIYSHSRTYKSNSTRDTVTKKIGCPFVVNASCPKLKNPEEYVIINKIVEQHNHPLDVSIVEFEDSRKFTDSMIEDIKFMTVSCKFGATAQRKFLERKYSTPPTLFTRTLQHYSKISTYKGIIIK</sequence>
<evidence type="ECO:0008006" key="3">
    <source>
        <dbReference type="Google" id="ProtNLM"/>
    </source>
</evidence>
<proteinExistence type="predicted"/>
<evidence type="ECO:0000313" key="1">
    <source>
        <dbReference type="EMBL" id="PKC07347.1"/>
    </source>
</evidence>
<dbReference type="VEuPathDB" id="FungiDB:RhiirA1_462360"/>
<evidence type="ECO:0000313" key="2">
    <source>
        <dbReference type="Proteomes" id="UP000232722"/>
    </source>
</evidence>
<accession>A0A2N0PKN3</accession>
<name>A0A2N0PKN3_9GLOM</name>
<gene>
    <name evidence="1" type="ORF">RhiirA5_418308</name>
</gene>
<dbReference type="Proteomes" id="UP000232722">
    <property type="component" value="Unassembled WGS sequence"/>
</dbReference>
<dbReference type="EMBL" id="LLXJ01000649">
    <property type="protein sequence ID" value="PKC07347.1"/>
    <property type="molecule type" value="Genomic_DNA"/>
</dbReference>
<protein>
    <recommendedName>
        <fullName evidence="3">FAR1 domain-containing protein</fullName>
    </recommendedName>
</protein>